<feature type="chain" id="PRO_5030904321" description="Carboxypeptidase regulatory-like domain-containing protein" evidence="1">
    <location>
        <begin position="27"/>
        <end position="170"/>
    </location>
</feature>
<feature type="signal peptide" evidence="1">
    <location>
        <begin position="1"/>
        <end position="26"/>
    </location>
</feature>
<dbReference type="AlphaFoldDB" id="A0A7X5P716"/>
<evidence type="ECO:0000313" key="2">
    <source>
        <dbReference type="EMBL" id="NFR60054.1"/>
    </source>
</evidence>
<protein>
    <recommendedName>
        <fullName evidence="4">Carboxypeptidase regulatory-like domain-containing protein</fullName>
    </recommendedName>
</protein>
<sequence>MKINKIKSLILGVMAVTIMSSTPVFAATNTVKNTSTSLAVSQEELPSLTVDRSKSAIPVSGISVISGYAKNSDGTPLINAAIWIKIEAQTGPSTIGTIVYDQVHTDSNGYYSVKVYGRDLDYFGYHQIDVYIDNGTNKDYTEIGHGKYEIEHNTWADVKASTGIFLSSHM</sequence>
<evidence type="ECO:0008006" key="4">
    <source>
        <dbReference type="Google" id="ProtNLM"/>
    </source>
</evidence>
<keyword evidence="1" id="KW-0732">Signal</keyword>
<organism evidence="2 3">
    <name type="scientific">Clostridium sporogenes</name>
    <dbReference type="NCBI Taxonomy" id="1509"/>
    <lineage>
        <taxon>Bacteria</taxon>
        <taxon>Bacillati</taxon>
        <taxon>Bacillota</taxon>
        <taxon>Clostridia</taxon>
        <taxon>Eubacteriales</taxon>
        <taxon>Clostridiaceae</taxon>
        <taxon>Clostridium</taxon>
    </lineage>
</organism>
<dbReference type="Proteomes" id="UP000486601">
    <property type="component" value="Unassembled WGS sequence"/>
</dbReference>
<evidence type="ECO:0000256" key="1">
    <source>
        <dbReference type="SAM" id="SignalP"/>
    </source>
</evidence>
<accession>A0A7X5P716</accession>
<proteinExistence type="predicted"/>
<dbReference type="RefSeq" id="WP_003495177.1">
    <property type="nucleotide sequence ID" value="NZ_CP084367.1"/>
</dbReference>
<dbReference type="EMBL" id="SXCS01000001">
    <property type="protein sequence ID" value="NFR60054.1"/>
    <property type="molecule type" value="Genomic_DNA"/>
</dbReference>
<name>A0A7X5P716_CLOSG</name>
<reference evidence="2 3" key="1">
    <citation type="submission" date="2019-04" db="EMBL/GenBank/DDBJ databases">
        <title>Genome sequencing of Clostridium botulinum Groups I-IV and Clostridium butyricum.</title>
        <authorList>
            <person name="Brunt J."/>
            <person name="Van Vliet A.H.M."/>
            <person name="Stringer S.C."/>
            <person name="Carter A.T."/>
            <person name="Peck M.W."/>
        </authorList>
    </citation>
    <scope>NUCLEOTIDE SEQUENCE [LARGE SCALE GENOMIC DNA]</scope>
    <source>
        <strain evidence="2 3">IFR 18/108</strain>
    </source>
</reference>
<evidence type="ECO:0000313" key="3">
    <source>
        <dbReference type="Proteomes" id="UP000486601"/>
    </source>
</evidence>
<gene>
    <name evidence="2" type="ORF">FDF70_00745</name>
</gene>
<comment type="caution">
    <text evidence="2">The sequence shown here is derived from an EMBL/GenBank/DDBJ whole genome shotgun (WGS) entry which is preliminary data.</text>
</comment>